<protein>
    <recommendedName>
        <fullName evidence="4">FXSXX-COOH protein</fullName>
    </recommendedName>
</protein>
<sequence>MPAGLLGKGKPTAPSQGSQATAKQWSPTEAIRPEDVHSIIATTFEDPGTAEEIERLLSGPADGAQGGAEPGRADRR</sequence>
<keyword evidence="3" id="KW-1185">Reference proteome</keyword>
<comment type="caution">
    <text evidence="2">The sequence shown here is derived from an EMBL/GenBank/DDBJ whole genome shotgun (WGS) entry which is preliminary data.</text>
</comment>
<proteinExistence type="predicted"/>
<dbReference type="EMBL" id="JBHSJB010000011">
    <property type="protein sequence ID" value="MFC5055015.1"/>
    <property type="molecule type" value="Genomic_DNA"/>
</dbReference>
<evidence type="ECO:0000313" key="3">
    <source>
        <dbReference type="Proteomes" id="UP001595833"/>
    </source>
</evidence>
<dbReference type="Proteomes" id="UP001595833">
    <property type="component" value="Unassembled WGS sequence"/>
</dbReference>
<organism evidence="2 3">
    <name type="scientific">Saccharothrix xinjiangensis</name>
    <dbReference type="NCBI Taxonomy" id="204798"/>
    <lineage>
        <taxon>Bacteria</taxon>
        <taxon>Bacillati</taxon>
        <taxon>Actinomycetota</taxon>
        <taxon>Actinomycetes</taxon>
        <taxon>Pseudonocardiales</taxon>
        <taxon>Pseudonocardiaceae</taxon>
        <taxon>Saccharothrix</taxon>
    </lineage>
</organism>
<accession>A0ABV9Y0J5</accession>
<evidence type="ECO:0000313" key="2">
    <source>
        <dbReference type="EMBL" id="MFC5055015.1"/>
    </source>
</evidence>
<evidence type="ECO:0008006" key="4">
    <source>
        <dbReference type="Google" id="ProtNLM"/>
    </source>
</evidence>
<gene>
    <name evidence="2" type="ORF">ACFPFM_14760</name>
</gene>
<evidence type="ECO:0000256" key="1">
    <source>
        <dbReference type="SAM" id="MobiDB-lite"/>
    </source>
</evidence>
<feature type="region of interest" description="Disordered" evidence="1">
    <location>
        <begin position="56"/>
        <end position="76"/>
    </location>
</feature>
<dbReference type="RefSeq" id="WP_344033680.1">
    <property type="nucleotide sequence ID" value="NZ_BAAAKE010000001.1"/>
</dbReference>
<name>A0ABV9Y0J5_9PSEU</name>
<feature type="compositionally biased region" description="Polar residues" evidence="1">
    <location>
        <begin position="13"/>
        <end position="27"/>
    </location>
</feature>
<reference evidence="3" key="1">
    <citation type="journal article" date="2019" name="Int. J. Syst. Evol. Microbiol.">
        <title>The Global Catalogue of Microorganisms (GCM) 10K type strain sequencing project: providing services to taxonomists for standard genome sequencing and annotation.</title>
        <authorList>
            <consortium name="The Broad Institute Genomics Platform"/>
            <consortium name="The Broad Institute Genome Sequencing Center for Infectious Disease"/>
            <person name="Wu L."/>
            <person name="Ma J."/>
        </authorList>
    </citation>
    <scope>NUCLEOTIDE SEQUENCE [LARGE SCALE GENOMIC DNA]</scope>
    <source>
        <strain evidence="3">KCTC 12848</strain>
    </source>
</reference>
<feature type="region of interest" description="Disordered" evidence="1">
    <location>
        <begin position="1"/>
        <end position="32"/>
    </location>
</feature>